<proteinExistence type="predicted"/>
<organism evidence="1 2">
    <name type="scientific">Oricola thermophila</name>
    <dbReference type="NCBI Taxonomy" id="2742145"/>
    <lineage>
        <taxon>Bacteria</taxon>
        <taxon>Pseudomonadati</taxon>
        <taxon>Pseudomonadota</taxon>
        <taxon>Alphaproteobacteria</taxon>
        <taxon>Hyphomicrobiales</taxon>
        <taxon>Ahrensiaceae</taxon>
        <taxon>Oricola</taxon>
    </lineage>
</organism>
<evidence type="ECO:0000313" key="2">
    <source>
        <dbReference type="Proteomes" id="UP000509367"/>
    </source>
</evidence>
<evidence type="ECO:0000313" key="1">
    <source>
        <dbReference type="EMBL" id="QKV18742.1"/>
    </source>
</evidence>
<dbReference type="EMBL" id="CP054836">
    <property type="protein sequence ID" value="QKV18742.1"/>
    <property type="molecule type" value="Genomic_DNA"/>
</dbReference>
<dbReference type="AlphaFoldDB" id="A0A6N1VHF8"/>
<dbReference type="KEGG" id="orm:HTY61_09915"/>
<accession>A0A6N1VHF8</accession>
<gene>
    <name evidence="1" type="ORF">HTY61_09915</name>
</gene>
<name>A0A6N1VHF8_9HYPH</name>
<reference evidence="1 2" key="1">
    <citation type="submission" date="2020-06" db="EMBL/GenBank/DDBJ databases">
        <title>Oricola thermophila sp. nov. isolated from a tidal sediments.</title>
        <authorList>
            <person name="Kwon K.K."/>
            <person name="Yang S.-H."/>
            <person name="Park M.-J."/>
        </authorList>
    </citation>
    <scope>NUCLEOTIDE SEQUENCE [LARGE SCALE GENOMIC DNA]</scope>
    <source>
        <strain evidence="1 2">MEBiC13590</strain>
    </source>
</reference>
<protein>
    <submittedName>
        <fullName evidence="1">Uncharacterized protein</fullName>
    </submittedName>
</protein>
<dbReference type="RefSeq" id="WP_175276635.1">
    <property type="nucleotide sequence ID" value="NZ_CP054836.1"/>
</dbReference>
<dbReference type="Proteomes" id="UP000509367">
    <property type="component" value="Chromosome"/>
</dbReference>
<keyword evidence="2" id="KW-1185">Reference proteome</keyword>
<sequence length="103" mass="11093">MKLADWKTSRRLTWARLAELLELDGAHAGSTLRRIALGRHGADAGLIARVEALTGGAVAAADFHRARMDHIADTAPRSLPDAALLARLRERGASLPVHEEITP</sequence>